<evidence type="ECO:0000256" key="6">
    <source>
        <dbReference type="RuleBase" id="RU361264"/>
    </source>
</evidence>
<keyword evidence="4 6" id="KW-1133">Transmembrane helix</keyword>
<feature type="transmembrane region" description="Helical" evidence="6">
    <location>
        <begin position="240"/>
        <end position="267"/>
    </location>
</feature>
<dbReference type="InterPro" id="IPR039765">
    <property type="entry name" value="Yip5/YIPF1/YIPF2"/>
</dbReference>
<reference evidence="9" key="1">
    <citation type="submission" date="2020-05" db="EMBL/GenBank/DDBJ databases">
        <title>Mycena genomes resolve the evolution of fungal bioluminescence.</title>
        <authorList>
            <person name="Tsai I.J."/>
        </authorList>
    </citation>
    <scope>NUCLEOTIDE SEQUENCE</scope>
    <source>
        <strain evidence="9">CCC161011</strain>
    </source>
</reference>
<organism evidence="9 10">
    <name type="scientific">Mycena venus</name>
    <dbReference type="NCBI Taxonomy" id="2733690"/>
    <lineage>
        <taxon>Eukaryota</taxon>
        <taxon>Fungi</taxon>
        <taxon>Dikarya</taxon>
        <taxon>Basidiomycota</taxon>
        <taxon>Agaricomycotina</taxon>
        <taxon>Agaricomycetes</taxon>
        <taxon>Agaricomycetidae</taxon>
        <taxon>Agaricales</taxon>
        <taxon>Marasmiineae</taxon>
        <taxon>Mycenaceae</taxon>
        <taxon>Mycena</taxon>
    </lineage>
</organism>
<sequence length="306" mass="33349">MAYVAVDADERLDEGPEGLQFKSFLGDTGSGNQSGARSPGLGNADRGYLQDQGKSAGGFWTVEYYQCYFDVDTKTVLQRCYSTLLPSSSDYLSTHLNPADLYGPFWTLTTLIFALFLSSSLAASITAYLSDPDPASSELVDYDFGLLSIAVPLVYAYGLALPVMLWVALRYLGVGEWSVVEAIAIWGYGMFVWIPVSILAVIPYPPVRWSLVGIAFGLSGWFLVRNVYPILASAEAKATRLLIIIIAALHAGLAITFKVLFFSYYIVVSSKGGDAPLRRSQVRARLRGSGNDTATVPEVVRRMLFG</sequence>
<keyword evidence="3 6" id="KW-0812">Transmembrane</keyword>
<dbReference type="GO" id="GO:0016192">
    <property type="term" value="P:vesicle-mediated transport"/>
    <property type="evidence" value="ECO:0007669"/>
    <property type="project" value="InterPro"/>
</dbReference>
<comment type="subcellular location">
    <subcellularLocation>
        <location evidence="6">Golgi apparatus membrane</location>
        <topology evidence="6">Multi-pass membrane protein</topology>
    </subcellularLocation>
    <subcellularLocation>
        <location evidence="1">Membrane</location>
        <topology evidence="1">Multi-pass membrane protein</topology>
    </subcellularLocation>
</comment>
<keyword evidence="10" id="KW-1185">Reference proteome</keyword>
<dbReference type="PANTHER" id="PTHR12822">
    <property type="entry name" value="PROTEIN YIPF"/>
    <property type="match status" value="1"/>
</dbReference>
<feature type="region of interest" description="Disordered" evidence="7">
    <location>
        <begin position="24"/>
        <end position="44"/>
    </location>
</feature>
<comment type="similarity">
    <text evidence="2 6">Belongs to the YIP1 family.</text>
</comment>
<accession>A0A8H6XM48</accession>
<feature type="transmembrane region" description="Helical" evidence="6">
    <location>
        <begin position="209"/>
        <end position="228"/>
    </location>
</feature>
<evidence type="ECO:0000256" key="2">
    <source>
        <dbReference type="ARBA" id="ARBA00010596"/>
    </source>
</evidence>
<evidence type="ECO:0000259" key="8">
    <source>
        <dbReference type="Pfam" id="PF04893"/>
    </source>
</evidence>
<dbReference type="GO" id="GO:0000139">
    <property type="term" value="C:Golgi membrane"/>
    <property type="evidence" value="ECO:0007669"/>
    <property type="project" value="UniProtKB-SubCell"/>
</dbReference>
<proteinExistence type="inferred from homology"/>
<evidence type="ECO:0000313" key="9">
    <source>
        <dbReference type="EMBL" id="KAF7342952.1"/>
    </source>
</evidence>
<gene>
    <name evidence="9" type="ORF">MVEN_01725200</name>
</gene>
<dbReference type="Pfam" id="PF04893">
    <property type="entry name" value="Yip1"/>
    <property type="match status" value="1"/>
</dbReference>
<protein>
    <recommendedName>
        <fullName evidence="6">Protein YIP</fullName>
    </recommendedName>
</protein>
<feature type="transmembrane region" description="Helical" evidence="6">
    <location>
        <begin position="183"/>
        <end position="203"/>
    </location>
</feature>
<dbReference type="AlphaFoldDB" id="A0A8H6XM48"/>
<evidence type="ECO:0000256" key="4">
    <source>
        <dbReference type="ARBA" id="ARBA00022989"/>
    </source>
</evidence>
<evidence type="ECO:0000256" key="3">
    <source>
        <dbReference type="ARBA" id="ARBA00022692"/>
    </source>
</evidence>
<evidence type="ECO:0000256" key="7">
    <source>
        <dbReference type="SAM" id="MobiDB-lite"/>
    </source>
</evidence>
<evidence type="ECO:0000313" key="10">
    <source>
        <dbReference type="Proteomes" id="UP000620124"/>
    </source>
</evidence>
<dbReference type="InterPro" id="IPR006977">
    <property type="entry name" value="Yip1_dom"/>
</dbReference>
<name>A0A8H6XM48_9AGAR</name>
<feature type="transmembrane region" description="Helical" evidence="6">
    <location>
        <begin position="149"/>
        <end position="171"/>
    </location>
</feature>
<feature type="domain" description="Yip1" evidence="8">
    <location>
        <begin position="85"/>
        <end position="254"/>
    </location>
</feature>
<dbReference type="OrthoDB" id="10256463at2759"/>
<evidence type="ECO:0000256" key="5">
    <source>
        <dbReference type="ARBA" id="ARBA00023136"/>
    </source>
</evidence>
<comment type="caution">
    <text evidence="9">The sequence shown here is derived from an EMBL/GenBank/DDBJ whole genome shotgun (WGS) entry which is preliminary data.</text>
</comment>
<feature type="transmembrane region" description="Helical" evidence="6">
    <location>
        <begin position="105"/>
        <end position="129"/>
    </location>
</feature>
<dbReference type="PANTHER" id="PTHR12822:SF2">
    <property type="entry name" value="PROTEIN YIPF"/>
    <property type="match status" value="1"/>
</dbReference>
<dbReference type="EMBL" id="JACAZI010000016">
    <property type="protein sequence ID" value="KAF7342952.1"/>
    <property type="molecule type" value="Genomic_DNA"/>
</dbReference>
<dbReference type="GO" id="GO:0031267">
    <property type="term" value="F:small GTPase binding"/>
    <property type="evidence" value="ECO:0007669"/>
    <property type="project" value="InterPro"/>
</dbReference>
<keyword evidence="5 6" id="KW-0472">Membrane</keyword>
<dbReference type="Proteomes" id="UP000620124">
    <property type="component" value="Unassembled WGS sequence"/>
</dbReference>
<evidence type="ECO:0000256" key="1">
    <source>
        <dbReference type="ARBA" id="ARBA00004141"/>
    </source>
</evidence>